<dbReference type="InterPro" id="IPR023210">
    <property type="entry name" value="NADP_OxRdtase_dom"/>
</dbReference>
<organism evidence="3 4">
    <name type="scientific">Apibacter adventoris</name>
    <dbReference type="NCBI Taxonomy" id="1679466"/>
    <lineage>
        <taxon>Bacteria</taxon>
        <taxon>Pseudomonadati</taxon>
        <taxon>Bacteroidota</taxon>
        <taxon>Flavobacteriia</taxon>
        <taxon>Flavobacteriales</taxon>
        <taxon>Weeksellaceae</taxon>
        <taxon>Apibacter</taxon>
    </lineage>
</organism>
<evidence type="ECO:0000313" key="4">
    <source>
        <dbReference type="Proteomes" id="UP000238042"/>
    </source>
</evidence>
<keyword evidence="4" id="KW-1185">Reference proteome</keyword>
<dbReference type="PANTHER" id="PTHR43364">
    <property type="entry name" value="NADH-SPECIFIC METHYLGLYOXAL REDUCTASE-RELATED"/>
    <property type="match status" value="1"/>
</dbReference>
<evidence type="ECO:0000259" key="2">
    <source>
        <dbReference type="Pfam" id="PF00248"/>
    </source>
</evidence>
<dbReference type="InterPro" id="IPR036812">
    <property type="entry name" value="NAD(P)_OxRdtase_dom_sf"/>
</dbReference>
<accession>A0A2S8ADU3</accession>
<dbReference type="AlphaFoldDB" id="A0A2S8ADU3"/>
<evidence type="ECO:0000313" key="3">
    <source>
        <dbReference type="EMBL" id="PQL93060.1"/>
    </source>
</evidence>
<dbReference type="SUPFAM" id="SSF51430">
    <property type="entry name" value="NAD(P)-linked oxidoreductase"/>
    <property type="match status" value="1"/>
</dbReference>
<comment type="caution">
    <text evidence="3">The sequence shown here is derived from an EMBL/GenBank/DDBJ whole genome shotgun (WGS) entry which is preliminary data.</text>
</comment>
<name>A0A2S8ADU3_9FLAO</name>
<feature type="domain" description="NADP-dependent oxidoreductase" evidence="2">
    <location>
        <begin position="16"/>
        <end position="321"/>
    </location>
</feature>
<dbReference type="Pfam" id="PF00248">
    <property type="entry name" value="Aldo_ket_red"/>
    <property type="match status" value="1"/>
</dbReference>
<dbReference type="OrthoDB" id="9773828at2"/>
<dbReference type="GO" id="GO:0005829">
    <property type="term" value="C:cytosol"/>
    <property type="evidence" value="ECO:0007669"/>
    <property type="project" value="TreeGrafter"/>
</dbReference>
<protein>
    <submittedName>
        <fullName evidence="3">Aldo/keto reductase</fullName>
    </submittedName>
</protein>
<keyword evidence="1" id="KW-0560">Oxidoreductase</keyword>
<dbReference type="Gene3D" id="3.20.20.100">
    <property type="entry name" value="NADP-dependent oxidoreductase domain"/>
    <property type="match status" value="1"/>
</dbReference>
<dbReference type="Proteomes" id="UP000238042">
    <property type="component" value="Unassembled WGS sequence"/>
</dbReference>
<proteinExistence type="predicted"/>
<dbReference type="InterPro" id="IPR050523">
    <property type="entry name" value="AKR_Detox_Biosynth"/>
</dbReference>
<dbReference type="PANTHER" id="PTHR43364:SF4">
    <property type="entry name" value="NAD(P)-LINKED OXIDOREDUCTASE SUPERFAMILY PROTEIN"/>
    <property type="match status" value="1"/>
</dbReference>
<gene>
    <name evidence="3" type="ORF">C4S77_05190</name>
</gene>
<reference evidence="3 4" key="1">
    <citation type="submission" date="2018-02" db="EMBL/GenBank/DDBJ databases">
        <title>Genome sequences of Apibacter spp., gut symbionts of Asian honey bees.</title>
        <authorList>
            <person name="Kwong W.K."/>
            <person name="Steele M.I."/>
            <person name="Moran N.A."/>
        </authorList>
    </citation>
    <scope>NUCLEOTIDE SEQUENCE [LARGE SCALE GENOMIC DNA]</scope>
    <source>
        <strain evidence="4">wkB301</strain>
    </source>
</reference>
<dbReference type="GO" id="GO:0016491">
    <property type="term" value="F:oxidoreductase activity"/>
    <property type="evidence" value="ECO:0007669"/>
    <property type="project" value="UniProtKB-KW"/>
</dbReference>
<dbReference type="EMBL" id="PSZM01000036">
    <property type="protein sequence ID" value="PQL93060.1"/>
    <property type="molecule type" value="Genomic_DNA"/>
</dbReference>
<dbReference type="RefSeq" id="WP_105246572.1">
    <property type="nucleotide sequence ID" value="NZ_PSZM01000036.1"/>
</dbReference>
<evidence type="ECO:0000256" key="1">
    <source>
        <dbReference type="ARBA" id="ARBA00023002"/>
    </source>
</evidence>
<sequence>MEYKKLGDSELSLSVITFGAWAAGGWMWGGSNRKDAVNAIKSGFEVGITSIDTAPIYGQGTSEEIVGEAIKEFSRDKVQILTKFGMRWDLPKGDFVAHSKDNSGNEIDIYKYAGKKSIIYECEQSLKRLGTDYIDLYQMHWPETVTPIQETFEAVSTLIEQGKIRYAAVCNYSAAQMKEAEKYCNIVSNQLPYSMMNRKIEAEAIPYCIKNNKSILAYSPMERGLLTGKIKPDHIFAAGDGRSNMKIYRPENIQKVNEFLNRIKPIAEEHGATLAQLVLNWTIKQPGITIALAGARNAEQALQNAKAAEITLTQEDIDFINKEIAKL</sequence>